<dbReference type="InterPro" id="IPR018114">
    <property type="entry name" value="TRYPSIN_HIS"/>
</dbReference>
<sequence>MHSPVCLVALVVLGTAVFAQPRGRILGGQEAKAHTWPNMASVQVNGTHVCGGTLVDEQWVLSAAHCMDGVTSDEVVQVLLGAHSLSKPEPSKQLYHVQSVVRHPGSRPDRIEDDLLLLQLSQNVSLGPYVSPLPLQSEDRDVAPGTLCDVAGWGVVSHAGRRPDVLQKLTVPIMDRNTCNLRVHHDGVITQNMMCAESNRRDSCRGDSGGPLVCGNKIEGVVAWGSRVCGNRKKPGVFTRVSTYIDWIENVRHGNWTI</sequence>
<evidence type="ECO:0000313" key="19">
    <source>
        <dbReference type="EMBL" id="CAH6779335.1"/>
    </source>
</evidence>
<dbReference type="InterPro" id="IPR001314">
    <property type="entry name" value="Peptidase_S1A"/>
</dbReference>
<evidence type="ECO:0000256" key="6">
    <source>
        <dbReference type="ARBA" id="ARBA00022670"/>
    </source>
</evidence>
<proteinExistence type="predicted"/>
<feature type="chain" id="PRO_5043841049" description="Complement factor D" evidence="17">
    <location>
        <begin position="20"/>
        <end position="258"/>
    </location>
</feature>
<dbReference type="InterPro" id="IPR009003">
    <property type="entry name" value="Peptidase_S1_PA"/>
</dbReference>
<dbReference type="Pfam" id="PF00089">
    <property type="entry name" value="Trypsin"/>
    <property type="match status" value="1"/>
</dbReference>
<evidence type="ECO:0000256" key="3">
    <source>
        <dbReference type="ARBA" id="ARBA00011933"/>
    </source>
</evidence>
<evidence type="ECO:0000256" key="17">
    <source>
        <dbReference type="SAM" id="SignalP"/>
    </source>
</evidence>
<dbReference type="PROSITE" id="PS00134">
    <property type="entry name" value="TRYPSIN_HIS"/>
    <property type="match status" value="1"/>
</dbReference>
<feature type="signal peptide" evidence="17">
    <location>
        <begin position="1"/>
        <end position="19"/>
    </location>
</feature>
<dbReference type="CTD" id="1675"/>
<comment type="caution">
    <text evidence="19">The sequence shown here is derived from an EMBL/GenBank/DDBJ whole genome shotgun (WGS) entry which is preliminary data.</text>
</comment>
<dbReference type="GO" id="GO:0006508">
    <property type="term" value="P:proteolysis"/>
    <property type="evidence" value="ECO:0007669"/>
    <property type="project" value="UniProtKB-KW"/>
</dbReference>
<evidence type="ECO:0000256" key="1">
    <source>
        <dbReference type="ARBA" id="ARBA00000303"/>
    </source>
</evidence>
<keyword evidence="10" id="KW-0865">Zymogen</keyword>
<dbReference type="RefSeq" id="XP_051033631.1">
    <property type="nucleotide sequence ID" value="XM_051177674.1"/>
</dbReference>
<evidence type="ECO:0000256" key="15">
    <source>
        <dbReference type="ARBA" id="ARBA00093301"/>
    </source>
</evidence>
<protein>
    <recommendedName>
        <fullName evidence="4">Complement factor D</fullName>
        <ecNumber evidence="3">3.4.21.46</ecNumber>
    </recommendedName>
    <alternativeName>
        <fullName evidence="13">Adipsin</fullName>
    </alternativeName>
    <alternativeName>
        <fullName evidence="14">C3 convertase activator</fullName>
    </alternativeName>
    <alternativeName>
        <fullName evidence="12">Properdin factor D</fullName>
    </alternativeName>
</protein>
<keyword evidence="5" id="KW-0964">Secreted</keyword>
<dbReference type="InterPro" id="IPR043504">
    <property type="entry name" value="Peptidase_S1_PA_chymotrypsin"/>
</dbReference>
<gene>
    <name evidence="19" type="primary">Cfd</name>
    <name evidence="19" type="ORF">PHOROB_LOCUS2904</name>
</gene>
<keyword evidence="6 16" id="KW-0645">Protease</keyword>
<dbReference type="CDD" id="cd00190">
    <property type="entry name" value="Tryp_SPc"/>
    <property type="match status" value="1"/>
</dbReference>
<comment type="catalytic activity">
    <reaction evidence="1">
        <text>Selective cleavage of Arg-|-Lys bond in complement factor B when in complex with complement subcomponent C3b or with cobra venom factor.</text>
        <dbReference type="EC" id="3.4.21.46"/>
    </reaction>
</comment>
<evidence type="ECO:0000256" key="14">
    <source>
        <dbReference type="ARBA" id="ARBA00030992"/>
    </source>
</evidence>
<dbReference type="Proteomes" id="UP001152836">
    <property type="component" value="Unassembled WGS sequence"/>
</dbReference>
<accession>A0AAU9YY80</accession>
<evidence type="ECO:0000313" key="20">
    <source>
        <dbReference type="Proteomes" id="UP001152836"/>
    </source>
</evidence>
<dbReference type="SMART" id="SM00020">
    <property type="entry name" value="Tryp_SPc"/>
    <property type="match status" value="1"/>
</dbReference>
<evidence type="ECO:0000256" key="4">
    <source>
        <dbReference type="ARBA" id="ARBA00018673"/>
    </source>
</evidence>
<dbReference type="AlphaFoldDB" id="A0AAU9YY80"/>
<dbReference type="PANTHER" id="PTHR24271">
    <property type="entry name" value="KALLIKREIN-RELATED"/>
    <property type="match status" value="1"/>
</dbReference>
<dbReference type="EC" id="3.4.21.46" evidence="3"/>
<keyword evidence="7 17" id="KW-0732">Signal</keyword>
<evidence type="ECO:0000256" key="7">
    <source>
        <dbReference type="ARBA" id="ARBA00022729"/>
    </source>
</evidence>
<evidence type="ECO:0000256" key="12">
    <source>
        <dbReference type="ARBA" id="ARBA00029950"/>
    </source>
</evidence>
<evidence type="ECO:0000256" key="9">
    <source>
        <dbReference type="ARBA" id="ARBA00022825"/>
    </source>
</evidence>
<dbReference type="Gene3D" id="2.40.10.10">
    <property type="entry name" value="Trypsin-like serine proteases"/>
    <property type="match status" value="2"/>
</dbReference>
<dbReference type="PROSITE" id="PS00135">
    <property type="entry name" value="TRYPSIN_SER"/>
    <property type="match status" value="1"/>
</dbReference>
<dbReference type="PANTHER" id="PTHR24271:SF54">
    <property type="entry name" value="COMPLEMENT FACTOR D"/>
    <property type="match status" value="1"/>
</dbReference>
<evidence type="ECO:0000256" key="11">
    <source>
        <dbReference type="ARBA" id="ARBA00023157"/>
    </source>
</evidence>
<dbReference type="FunFam" id="2.40.10.10:FF:000120">
    <property type="entry name" value="Putative serine protease"/>
    <property type="match status" value="1"/>
</dbReference>
<keyword evidence="8 16" id="KW-0378">Hydrolase</keyword>
<dbReference type="GO" id="GO:0004252">
    <property type="term" value="F:serine-type endopeptidase activity"/>
    <property type="evidence" value="ECO:0007669"/>
    <property type="project" value="UniProtKB-EC"/>
</dbReference>
<dbReference type="SUPFAM" id="SSF50494">
    <property type="entry name" value="Trypsin-like serine proteases"/>
    <property type="match status" value="1"/>
</dbReference>
<comment type="function">
    <text evidence="15">Serine protease that initiates the alternative pathway of the complement system, a cascade of proteins that leads to phagocytosis and breakdown of pathogens and signaling that strengthens the adaptive immune system. In contrast to other complement pathways (classical, lectin and GZMK) that are directly activated by pathogens or antigen-antibody complexes, the alternative complement pathway is initiated by the spontaneous hydrolysis of complement C3. The alternative complement pathway acts as an amplification loop that enhances complement activation by mediating the formation of C3 and C5 convertases. Activated CFD cleaves factor B (CFB) when the latter is complexed with complement C3b, activating the C3 convertase of the alternative pathway.</text>
</comment>
<keyword evidence="20" id="KW-1185">Reference proteome</keyword>
<evidence type="ECO:0000256" key="5">
    <source>
        <dbReference type="ARBA" id="ARBA00022525"/>
    </source>
</evidence>
<evidence type="ECO:0000259" key="18">
    <source>
        <dbReference type="PROSITE" id="PS50240"/>
    </source>
</evidence>
<evidence type="ECO:0000256" key="2">
    <source>
        <dbReference type="ARBA" id="ARBA00004613"/>
    </source>
</evidence>
<dbReference type="KEGG" id="prob:127216809"/>
<dbReference type="PROSITE" id="PS50240">
    <property type="entry name" value="TRYPSIN_DOM"/>
    <property type="match status" value="1"/>
</dbReference>
<organism evidence="19 20">
    <name type="scientific">Phodopus roborovskii</name>
    <name type="common">Roborovski's desert hamster</name>
    <name type="synonym">Cricetulus roborovskii</name>
    <dbReference type="NCBI Taxonomy" id="109678"/>
    <lineage>
        <taxon>Eukaryota</taxon>
        <taxon>Metazoa</taxon>
        <taxon>Chordata</taxon>
        <taxon>Craniata</taxon>
        <taxon>Vertebrata</taxon>
        <taxon>Euteleostomi</taxon>
        <taxon>Mammalia</taxon>
        <taxon>Eutheria</taxon>
        <taxon>Euarchontoglires</taxon>
        <taxon>Glires</taxon>
        <taxon>Rodentia</taxon>
        <taxon>Myomorpha</taxon>
        <taxon>Muroidea</taxon>
        <taxon>Cricetidae</taxon>
        <taxon>Cricetinae</taxon>
        <taxon>Phodopus</taxon>
    </lineage>
</organism>
<evidence type="ECO:0000256" key="8">
    <source>
        <dbReference type="ARBA" id="ARBA00022801"/>
    </source>
</evidence>
<dbReference type="GO" id="GO:0005576">
    <property type="term" value="C:extracellular region"/>
    <property type="evidence" value="ECO:0007669"/>
    <property type="project" value="UniProtKB-SubCell"/>
</dbReference>
<evidence type="ECO:0000256" key="13">
    <source>
        <dbReference type="ARBA" id="ARBA00030720"/>
    </source>
</evidence>
<evidence type="ECO:0000256" key="10">
    <source>
        <dbReference type="ARBA" id="ARBA00023145"/>
    </source>
</evidence>
<feature type="domain" description="Peptidase S1" evidence="18">
    <location>
        <begin position="25"/>
        <end position="253"/>
    </location>
</feature>
<dbReference type="InterPro" id="IPR033116">
    <property type="entry name" value="TRYPSIN_SER"/>
</dbReference>
<dbReference type="EMBL" id="CALSGD010000538">
    <property type="protein sequence ID" value="CAH6779335.1"/>
    <property type="molecule type" value="Genomic_DNA"/>
</dbReference>
<keyword evidence="9 16" id="KW-0720">Serine protease</keyword>
<dbReference type="GeneID" id="127216809"/>
<dbReference type="PRINTS" id="PR00722">
    <property type="entry name" value="CHYMOTRYPSIN"/>
</dbReference>
<keyword evidence="11" id="KW-1015">Disulfide bond</keyword>
<reference evidence="19" key="1">
    <citation type="submission" date="2022-06" db="EMBL/GenBank/DDBJ databases">
        <authorList>
            <person name="Andreotti S."/>
            <person name="Wyler E."/>
        </authorList>
    </citation>
    <scope>NUCLEOTIDE SEQUENCE</scope>
</reference>
<dbReference type="InterPro" id="IPR001254">
    <property type="entry name" value="Trypsin_dom"/>
</dbReference>
<comment type="subcellular location">
    <subcellularLocation>
        <location evidence="2">Secreted</location>
    </subcellularLocation>
</comment>
<name>A0AAU9YY80_PHORO</name>
<evidence type="ECO:0000256" key="16">
    <source>
        <dbReference type="RuleBase" id="RU363034"/>
    </source>
</evidence>